<dbReference type="OrthoDB" id="3102385at2759"/>
<dbReference type="AlphaFoldDB" id="A0A067TH02"/>
<feature type="region of interest" description="Disordered" evidence="1">
    <location>
        <begin position="738"/>
        <end position="785"/>
    </location>
</feature>
<reference evidence="3" key="1">
    <citation type="journal article" date="2014" name="Proc. Natl. Acad. Sci. U.S.A.">
        <title>Extensive sampling of basidiomycete genomes demonstrates inadequacy of the white-rot/brown-rot paradigm for wood decay fungi.</title>
        <authorList>
            <person name="Riley R."/>
            <person name="Salamov A.A."/>
            <person name="Brown D.W."/>
            <person name="Nagy L.G."/>
            <person name="Floudas D."/>
            <person name="Held B.W."/>
            <person name="Levasseur A."/>
            <person name="Lombard V."/>
            <person name="Morin E."/>
            <person name="Otillar R."/>
            <person name="Lindquist E.A."/>
            <person name="Sun H."/>
            <person name="LaButti K.M."/>
            <person name="Schmutz J."/>
            <person name="Jabbour D."/>
            <person name="Luo H."/>
            <person name="Baker S.E."/>
            <person name="Pisabarro A.G."/>
            <person name="Walton J.D."/>
            <person name="Blanchette R.A."/>
            <person name="Henrissat B."/>
            <person name="Martin F."/>
            <person name="Cullen D."/>
            <person name="Hibbett D.S."/>
            <person name="Grigoriev I.V."/>
        </authorList>
    </citation>
    <scope>NUCLEOTIDE SEQUENCE [LARGE SCALE GENOMIC DNA]</scope>
    <source>
        <strain evidence="3">CBS 339.88</strain>
    </source>
</reference>
<proteinExistence type="predicted"/>
<evidence type="ECO:0000256" key="1">
    <source>
        <dbReference type="SAM" id="MobiDB-lite"/>
    </source>
</evidence>
<organism evidence="2 3">
    <name type="scientific">Galerina marginata (strain CBS 339.88)</name>
    <dbReference type="NCBI Taxonomy" id="685588"/>
    <lineage>
        <taxon>Eukaryota</taxon>
        <taxon>Fungi</taxon>
        <taxon>Dikarya</taxon>
        <taxon>Basidiomycota</taxon>
        <taxon>Agaricomycotina</taxon>
        <taxon>Agaricomycetes</taxon>
        <taxon>Agaricomycetidae</taxon>
        <taxon>Agaricales</taxon>
        <taxon>Agaricineae</taxon>
        <taxon>Strophariaceae</taxon>
        <taxon>Galerina</taxon>
    </lineage>
</organism>
<dbReference type="EMBL" id="KL142373">
    <property type="protein sequence ID" value="KDR79199.1"/>
    <property type="molecule type" value="Genomic_DNA"/>
</dbReference>
<accession>A0A067TH02</accession>
<keyword evidence="3" id="KW-1185">Reference proteome</keyword>
<dbReference type="HOGENOM" id="CLU_019839_0_0_1"/>
<name>A0A067TH02_GALM3</name>
<gene>
    <name evidence="2" type="ORF">GALMADRAFT_137084</name>
</gene>
<feature type="compositionally biased region" description="Acidic residues" evidence="1">
    <location>
        <begin position="765"/>
        <end position="785"/>
    </location>
</feature>
<feature type="compositionally biased region" description="Polar residues" evidence="1">
    <location>
        <begin position="115"/>
        <end position="125"/>
    </location>
</feature>
<dbReference type="Proteomes" id="UP000027222">
    <property type="component" value="Unassembled WGS sequence"/>
</dbReference>
<feature type="region of interest" description="Disordered" evidence="1">
    <location>
        <begin position="115"/>
        <end position="149"/>
    </location>
</feature>
<sequence length="785" mass="89331">MLDESLQHQSVEASDNEGFNDVQKADYDAFRTTTTFLATIHSLPGLRRPNTKASKTSADHNERRVLKLCNAFATLAVIRHEVVAVGVGYNVTSPQTPQRDVEILLTSHLLVNQNPRQSEKGTLTNLKGDEICSPNPPDKLRSPRGKKPSERRLRRYIDNLKVTSHDCTMEEHVWMLQKMFNTWHTKEEIQMARLMNYIIITCFPKMWARIKHPRSTLYIDALGSIHVQGLVFARPREMSNSQGTALYEMTIPFLLPPARAKPSENEDDRSFLVNFLKFASDKYPRLREQRAKMKQDPDISLYTEETCEEFCSAVNMLLKEYRENLSKFDQYRSMLAENPNNERDLPLYSCAKVDRLGYMLHMLSRGAALRMYLENVNSLLFDFHQPPPRRLYLFKQPSDVDAEAMLNAEIEAEIAEAASRNIDSRSASEESTTVPLAWQICLEWIKLLVSYFSAASTLISHMSLSEFPPISVHLLRTSPGDDSLLTWKELLENPKYFPRQSPKGFTPMGNDRSNDNIIETIELAIASNPYEHASDLQAIQNLWMQVMDHGATESDKQIIAGLLEQRFTAIERTIGTAGCRKYAKEVIKELQVWQKRSTSRGLSSSLIISKINSMMEICYMFSQFVKPSFSGTVHCEASLANFINRSGNTNASPSAGISKDLKKYGRIIAASNANCPSCHTLLNILRPDEEGFLSRGYHKTVFPCSLPINLKQSTVDEMNSLFGAQLRKELVDFLNNMEPRPRTYSAGSGLYRSFLEDGEKAKDKDEDDDNDEDEDDDEDEEEEED</sequence>
<feature type="compositionally biased region" description="Basic and acidic residues" evidence="1">
    <location>
        <begin position="754"/>
        <end position="764"/>
    </location>
</feature>
<protein>
    <submittedName>
        <fullName evidence="2">Uncharacterized protein</fullName>
    </submittedName>
</protein>
<evidence type="ECO:0000313" key="3">
    <source>
        <dbReference type="Proteomes" id="UP000027222"/>
    </source>
</evidence>
<evidence type="ECO:0000313" key="2">
    <source>
        <dbReference type="EMBL" id="KDR79199.1"/>
    </source>
</evidence>